<sequence>MLPRLPVELQLIIFKDTSLSTFDLIRLNATTSHWQKIILSKIYFQERLFLRPLGTFHSSPNFIGLVIKVTIRRIPYTIWNGVEKPLYEMTVRTELDPTRQSAEDTYLNPVLRNLGHWMHIVNPNFKHHERLETSYGHAIKPLPTLRFKDAQELRELLAPAAHTAADADASWRKMLVSTAPVHQFYLHWSLLARFSARHSWFSGNHGSYGQRTLRTDKGTTLGDHVEVFRDLLRKLPVGQMMQRAGGGLVPWWWWW</sequence>
<dbReference type="OrthoDB" id="10305036at2759"/>
<proteinExistence type="predicted"/>
<protein>
    <recommendedName>
        <fullName evidence="3">F-box domain-containing protein</fullName>
    </recommendedName>
</protein>
<reference evidence="1" key="1">
    <citation type="journal article" date="2020" name="Stud. Mycol.">
        <title>101 Dothideomycetes genomes: a test case for predicting lifestyles and emergence of pathogens.</title>
        <authorList>
            <person name="Haridas S."/>
            <person name="Albert R."/>
            <person name="Binder M."/>
            <person name="Bloem J."/>
            <person name="Labutti K."/>
            <person name="Salamov A."/>
            <person name="Andreopoulos B."/>
            <person name="Baker S."/>
            <person name="Barry K."/>
            <person name="Bills G."/>
            <person name="Bluhm B."/>
            <person name="Cannon C."/>
            <person name="Castanera R."/>
            <person name="Culley D."/>
            <person name="Daum C."/>
            <person name="Ezra D."/>
            <person name="Gonzalez J."/>
            <person name="Henrissat B."/>
            <person name="Kuo A."/>
            <person name="Liang C."/>
            <person name="Lipzen A."/>
            <person name="Lutzoni F."/>
            <person name="Magnuson J."/>
            <person name="Mondo S."/>
            <person name="Nolan M."/>
            <person name="Ohm R."/>
            <person name="Pangilinan J."/>
            <person name="Park H.-J."/>
            <person name="Ramirez L."/>
            <person name="Alfaro M."/>
            <person name="Sun H."/>
            <person name="Tritt A."/>
            <person name="Yoshinaga Y."/>
            <person name="Zwiers L.-H."/>
            <person name="Turgeon B."/>
            <person name="Goodwin S."/>
            <person name="Spatafora J."/>
            <person name="Crous P."/>
            <person name="Grigoriev I."/>
        </authorList>
    </citation>
    <scope>NUCLEOTIDE SEQUENCE</scope>
    <source>
        <strain evidence="1">HMLAC05119</strain>
    </source>
</reference>
<gene>
    <name evidence="1" type="ORF">BDU57DRAFT_517873</name>
</gene>
<dbReference type="Proteomes" id="UP000800096">
    <property type="component" value="Unassembled WGS sequence"/>
</dbReference>
<keyword evidence="2" id="KW-1185">Reference proteome</keyword>
<evidence type="ECO:0000313" key="2">
    <source>
        <dbReference type="Proteomes" id="UP000800096"/>
    </source>
</evidence>
<name>A0A6A5QHT6_AMPQU</name>
<evidence type="ECO:0000313" key="1">
    <source>
        <dbReference type="EMBL" id="KAF1915073.1"/>
    </source>
</evidence>
<organism evidence="1 2">
    <name type="scientific">Ampelomyces quisqualis</name>
    <name type="common">Powdery mildew agent</name>
    <dbReference type="NCBI Taxonomy" id="50730"/>
    <lineage>
        <taxon>Eukaryota</taxon>
        <taxon>Fungi</taxon>
        <taxon>Dikarya</taxon>
        <taxon>Ascomycota</taxon>
        <taxon>Pezizomycotina</taxon>
        <taxon>Dothideomycetes</taxon>
        <taxon>Pleosporomycetidae</taxon>
        <taxon>Pleosporales</taxon>
        <taxon>Pleosporineae</taxon>
        <taxon>Phaeosphaeriaceae</taxon>
        <taxon>Ampelomyces</taxon>
    </lineage>
</organism>
<evidence type="ECO:0008006" key="3">
    <source>
        <dbReference type="Google" id="ProtNLM"/>
    </source>
</evidence>
<dbReference type="EMBL" id="ML979136">
    <property type="protein sequence ID" value="KAF1915073.1"/>
    <property type="molecule type" value="Genomic_DNA"/>
</dbReference>
<dbReference type="AlphaFoldDB" id="A0A6A5QHT6"/>
<accession>A0A6A5QHT6</accession>